<feature type="non-terminal residue" evidence="1">
    <location>
        <position position="21"/>
    </location>
</feature>
<reference evidence="1" key="1">
    <citation type="submission" date="2018-06" db="EMBL/GenBank/DDBJ databases">
        <authorList>
            <person name="Zhirakovskaya E."/>
        </authorList>
    </citation>
    <scope>NUCLEOTIDE SEQUENCE</scope>
</reference>
<organism evidence="1">
    <name type="scientific">hydrothermal vent metagenome</name>
    <dbReference type="NCBI Taxonomy" id="652676"/>
    <lineage>
        <taxon>unclassified sequences</taxon>
        <taxon>metagenomes</taxon>
        <taxon>ecological metagenomes</taxon>
    </lineage>
</organism>
<name>A0A3B0S5G6_9ZZZZ</name>
<sequence>MRIAIIGYGSLIWDLENLAPW</sequence>
<gene>
    <name evidence="1" type="ORF">MNBD_ALPHA08-1132</name>
</gene>
<protein>
    <submittedName>
        <fullName evidence="1">Uncharacterized protein</fullName>
    </submittedName>
</protein>
<proteinExistence type="predicted"/>
<evidence type="ECO:0000313" key="1">
    <source>
        <dbReference type="EMBL" id="VAW00128.1"/>
    </source>
</evidence>
<accession>A0A3B0S5G6</accession>
<dbReference type="EMBL" id="UOEC01000170">
    <property type="protein sequence ID" value="VAW00128.1"/>
    <property type="molecule type" value="Genomic_DNA"/>
</dbReference>
<dbReference type="AlphaFoldDB" id="A0A3B0S5G6"/>